<organism evidence="4 5">
    <name type="scientific">Streptomyces lasalocidi</name>
    <name type="common">Streptomyces lasaliensis</name>
    <dbReference type="NCBI Taxonomy" id="324833"/>
    <lineage>
        <taxon>Bacteria</taxon>
        <taxon>Bacillati</taxon>
        <taxon>Actinomycetota</taxon>
        <taxon>Actinomycetes</taxon>
        <taxon>Kitasatosporales</taxon>
        <taxon>Streptomycetaceae</taxon>
        <taxon>Streptomyces</taxon>
    </lineage>
</organism>
<sequence>MARVSQAHLDARRRQILDAAALCFARNGFHATSMQDVLKEADLSAGAVYRYFRGKDELITAIVAEVLGVLRETYEGAAEEAPPPLPDVLITRALARMREVRPGLLEDGSWAFPRLVAQAWTEVGRNDELAVQVHTGYTAVRSAWMRVVESYKAAGLIDRSADADAMSRVMVALAQGFVAHLAALGPVPDGTLERGLRALMSMRDPRAR</sequence>
<dbReference type="InterPro" id="IPR009057">
    <property type="entry name" value="Homeodomain-like_sf"/>
</dbReference>
<dbReference type="OrthoDB" id="5242390at2"/>
<dbReference type="InterPro" id="IPR023772">
    <property type="entry name" value="DNA-bd_HTH_TetR-type_CS"/>
</dbReference>
<dbReference type="PROSITE" id="PS50977">
    <property type="entry name" value="HTH_TETR_2"/>
    <property type="match status" value="1"/>
</dbReference>
<feature type="DNA-binding region" description="H-T-H motif" evidence="2">
    <location>
        <begin position="33"/>
        <end position="52"/>
    </location>
</feature>
<dbReference type="PANTHER" id="PTHR30055">
    <property type="entry name" value="HTH-TYPE TRANSCRIPTIONAL REGULATOR RUTR"/>
    <property type="match status" value="1"/>
</dbReference>
<name>A0A4U5WDF5_STRLS</name>
<keyword evidence="1 2" id="KW-0238">DNA-binding</keyword>
<dbReference type="Proteomes" id="UP000305929">
    <property type="component" value="Unassembled WGS sequence"/>
</dbReference>
<dbReference type="InterPro" id="IPR036271">
    <property type="entry name" value="Tet_transcr_reg_TetR-rel_C_sf"/>
</dbReference>
<dbReference type="PRINTS" id="PR00455">
    <property type="entry name" value="HTHTETR"/>
</dbReference>
<gene>
    <name evidence="4" type="ORF">E4U91_05240</name>
</gene>
<dbReference type="RefSeq" id="WP_137305619.1">
    <property type="nucleotide sequence ID" value="NZ_SZNQ01000001.1"/>
</dbReference>
<dbReference type="EMBL" id="SZNQ01000001">
    <property type="protein sequence ID" value="TKS99589.1"/>
    <property type="molecule type" value="Genomic_DNA"/>
</dbReference>
<protein>
    <submittedName>
        <fullName evidence="4">TetR/AcrR family transcriptional regulator</fullName>
    </submittedName>
</protein>
<accession>A0A4U5WDF5</accession>
<evidence type="ECO:0000259" key="3">
    <source>
        <dbReference type="PROSITE" id="PS50977"/>
    </source>
</evidence>
<evidence type="ECO:0000313" key="5">
    <source>
        <dbReference type="Proteomes" id="UP000305929"/>
    </source>
</evidence>
<evidence type="ECO:0000256" key="2">
    <source>
        <dbReference type="PROSITE-ProRule" id="PRU00335"/>
    </source>
</evidence>
<keyword evidence="5" id="KW-1185">Reference proteome</keyword>
<feature type="domain" description="HTH tetR-type" evidence="3">
    <location>
        <begin position="10"/>
        <end position="70"/>
    </location>
</feature>
<dbReference type="AlphaFoldDB" id="A0A4U5WDF5"/>
<dbReference type="GO" id="GO:0003700">
    <property type="term" value="F:DNA-binding transcription factor activity"/>
    <property type="evidence" value="ECO:0007669"/>
    <property type="project" value="TreeGrafter"/>
</dbReference>
<reference evidence="4 5" key="1">
    <citation type="submission" date="2019-04" db="EMBL/GenBank/DDBJ databases">
        <title>Streptomyces lasaliensis sp. nov., an Actinomycete isolated from soil which produces the polyether antibiotic lasalocid.</title>
        <authorList>
            <person name="Erwin G."/>
            <person name="Haber C."/>
        </authorList>
    </citation>
    <scope>NUCLEOTIDE SEQUENCE [LARGE SCALE GENOMIC DNA]</scope>
    <source>
        <strain evidence="4 5">X-537</strain>
    </source>
</reference>
<dbReference type="Gene3D" id="1.10.357.10">
    <property type="entry name" value="Tetracycline Repressor, domain 2"/>
    <property type="match status" value="1"/>
</dbReference>
<dbReference type="GO" id="GO:0000976">
    <property type="term" value="F:transcription cis-regulatory region binding"/>
    <property type="evidence" value="ECO:0007669"/>
    <property type="project" value="TreeGrafter"/>
</dbReference>
<comment type="caution">
    <text evidence="4">The sequence shown here is derived from an EMBL/GenBank/DDBJ whole genome shotgun (WGS) entry which is preliminary data.</text>
</comment>
<evidence type="ECO:0000313" key="4">
    <source>
        <dbReference type="EMBL" id="TKS99589.1"/>
    </source>
</evidence>
<dbReference type="SUPFAM" id="SSF46689">
    <property type="entry name" value="Homeodomain-like"/>
    <property type="match status" value="1"/>
</dbReference>
<dbReference type="InterPro" id="IPR001647">
    <property type="entry name" value="HTH_TetR"/>
</dbReference>
<dbReference type="PANTHER" id="PTHR30055:SF229">
    <property type="entry name" value="HTH-TYPE TRANSCRIPTIONAL REPRESSOR RV1474C"/>
    <property type="match status" value="1"/>
</dbReference>
<proteinExistence type="predicted"/>
<dbReference type="SUPFAM" id="SSF48498">
    <property type="entry name" value="Tetracyclin repressor-like, C-terminal domain"/>
    <property type="match status" value="1"/>
</dbReference>
<dbReference type="InterPro" id="IPR050109">
    <property type="entry name" value="HTH-type_TetR-like_transc_reg"/>
</dbReference>
<dbReference type="PROSITE" id="PS01081">
    <property type="entry name" value="HTH_TETR_1"/>
    <property type="match status" value="1"/>
</dbReference>
<evidence type="ECO:0000256" key="1">
    <source>
        <dbReference type="ARBA" id="ARBA00023125"/>
    </source>
</evidence>
<dbReference type="Pfam" id="PF00440">
    <property type="entry name" value="TetR_N"/>
    <property type="match status" value="1"/>
</dbReference>